<dbReference type="GO" id="GO:0050660">
    <property type="term" value="F:flavin adenine dinucleotide binding"/>
    <property type="evidence" value="ECO:0007669"/>
    <property type="project" value="InterPro"/>
</dbReference>
<feature type="domain" description="Glucose-methanol-choline oxidoreductase N-terminal" evidence="6">
    <location>
        <begin position="266"/>
        <end position="280"/>
    </location>
</feature>
<dbReference type="InterPro" id="IPR000172">
    <property type="entry name" value="GMC_OxRdtase_N"/>
</dbReference>
<organism evidence="7 8">
    <name type="scientific">Altericroceibacterium endophyticum</name>
    <dbReference type="NCBI Taxonomy" id="1808508"/>
    <lineage>
        <taxon>Bacteria</taxon>
        <taxon>Pseudomonadati</taxon>
        <taxon>Pseudomonadota</taxon>
        <taxon>Alphaproteobacteria</taxon>
        <taxon>Sphingomonadales</taxon>
        <taxon>Erythrobacteraceae</taxon>
        <taxon>Altericroceibacterium</taxon>
    </lineage>
</organism>
<dbReference type="Proteomes" id="UP000438476">
    <property type="component" value="Unassembled WGS sequence"/>
</dbReference>
<dbReference type="PIRSF" id="PIRSF000137">
    <property type="entry name" value="Alcohol_oxidase"/>
    <property type="match status" value="1"/>
</dbReference>
<name>A0A6I4T5C6_9SPHN</name>
<keyword evidence="3" id="KW-0285">Flavoprotein</keyword>
<feature type="binding site" evidence="5">
    <location>
        <position position="95"/>
    </location>
    <ligand>
        <name>FAD</name>
        <dbReference type="ChEBI" id="CHEBI:57692"/>
    </ligand>
</feature>
<evidence type="ECO:0000313" key="7">
    <source>
        <dbReference type="EMBL" id="MXO65243.1"/>
    </source>
</evidence>
<dbReference type="InterPro" id="IPR036188">
    <property type="entry name" value="FAD/NAD-bd_sf"/>
</dbReference>
<dbReference type="Pfam" id="PF05199">
    <property type="entry name" value="GMC_oxred_C"/>
    <property type="match status" value="1"/>
</dbReference>
<dbReference type="InterPro" id="IPR012132">
    <property type="entry name" value="GMC_OxRdtase"/>
</dbReference>
<accession>A0A6I4T5C6</accession>
<dbReference type="GO" id="GO:0016020">
    <property type="term" value="C:membrane"/>
    <property type="evidence" value="ECO:0007669"/>
    <property type="project" value="TreeGrafter"/>
</dbReference>
<evidence type="ECO:0000259" key="6">
    <source>
        <dbReference type="PROSITE" id="PS00624"/>
    </source>
</evidence>
<dbReference type="AlphaFoldDB" id="A0A6I4T5C6"/>
<feature type="binding site" evidence="5">
    <location>
        <position position="231"/>
    </location>
    <ligand>
        <name>FAD</name>
        <dbReference type="ChEBI" id="CHEBI:57692"/>
    </ligand>
</feature>
<proteinExistence type="inferred from homology"/>
<keyword evidence="4 5" id="KW-0274">FAD</keyword>
<comment type="caution">
    <text evidence="7">The sequence shown here is derived from an EMBL/GenBank/DDBJ whole genome shotgun (WGS) entry which is preliminary data.</text>
</comment>
<dbReference type="PROSITE" id="PS00624">
    <property type="entry name" value="GMC_OXRED_2"/>
    <property type="match status" value="1"/>
</dbReference>
<evidence type="ECO:0000256" key="4">
    <source>
        <dbReference type="ARBA" id="ARBA00022827"/>
    </source>
</evidence>
<dbReference type="PROSITE" id="PS51257">
    <property type="entry name" value="PROKAR_LIPOPROTEIN"/>
    <property type="match status" value="1"/>
</dbReference>
<keyword evidence="8" id="KW-1185">Reference proteome</keyword>
<evidence type="ECO:0000313" key="8">
    <source>
        <dbReference type="Proteomes" id="UP000438476"/>
    </source>
</evidence>
<protein>
    <submittedName>
        <fullName evidence="7">Glucose-methanol-choline oxidoreductase</fullName>
    </submittedName>
</protein>
<reference evidence="7 8" key="1">
    <citation type="submission" date="2019-12" db="EMBL/GenBank/DDBJ databases">
        <title>Genomic-based taxomic classification of the family Erythrobacteraceae.</title>
        <authorList>
            <person name="Xu L."/>
        </authorList>
    </citation>
    <scope>NUCLEOTIDE SEQUENCE [LARGE SCALE GENOMIC DNA]</scope>
    <source>
        <strain evidence="7 8">LMG 29518</strain>
    </source>
</reference>
<comment type="cofactor">
    <cofactor evidence="1 5">
        <name>FAD</name>
        <dbReference type="ChEBI" id="CHEBI:57692"/>
    </cofactor>
</comment>
<evidence type="ECO:0000256" key="5">
    <source>
        <dbReference type="PIRSR" id="PIRSR000137-2"/>
    </source>
</evidence>
<dbReference type="PANTHER" id="PTHR11552:SF147">
    <property type="entry name" value="CHOLINE DEHYDROGENASE, MITOCHONDRIAL"/>
    <property type="match status" value="1"/>
</dbReference>
<dbReference type="EMBL" id="WTYT01000002">
    <property type="protein sequence ID" value="MXO65243.1"/>
    <property type="molecule type" value="Genomic_DNA"/>
</dbReference>
<sequence length="558" mass="61221">MRGCRKMADTAPSENFDYIIVGAGSAGCVVAARLSEDPNVNVLLLEAGGKDDHVYLKMPVAFLKAVPDPRFNWPYMTEPEPHLNNRQMPLPRGKVMGGSSSINGMFAMRGHHRDYDQWAQMGARGWSYSEVLPYFKKLENSWRGEGPYHGADGPMQVRPIESPLLHHEPLMEAAEGAGFHTSDDLAGRKQDGFARGEMTVDDRGRRVSASTAYLNPAKGRRNLEIRSGVLVRKMAFEGKRCVGVEIDTPDGPRVIRARREVVISGGTYNSPHLLMLSGIGPAEHLREMGVEVLHDSPGVGQNLQEHANVSMEWFAKSPVTFLNQLRWDKLAVNAVKWALFGKGSLALQLNSCNVVIKTRENLDRPDIQFMANPIRFDAETWFPFLKPGQEHVFWAGLVALHPDSRGWVRLKSKDPQDVASVTLNLMAEESDLATMRAAIRAARKIYNTAPQSKLIGEERMPGINVDSDAELDAFIRETCYVAMHPTSTCAMGMGERSVVDPELKVIGVEGLRIADCSVMPTVPGGNTGLPAVMVGEKCADLIKGQSLPAAEEAASQAA</sequence>
<dbReference type="PANTHER" id="PTHR11552">
    <property type="entry name" value="GLUCOSE-METHANOL-CHOLINE GMC OXIDOREDUCTASE"/>
    <property type="match status" value="1"/>
</dbReference>
<evidence type="ECO:0000256" key="3">
    <source>
        <dbReference type="ARBA" id="ARBA00022630"/>
    </source>
</evidence>
<dbReference type="GO" id="GO:0008812">
    <property type="term" value="F:choline dehydrogenase activity"/>
    <property type="evidence" value="ECO:0007669"/>
    <property type="project" value="TreeGrafter"/>
</dbReference>
<gene>
    <name evidence="7" type="ORF">GRI91_05710</name>
</gene>
<comment type="similarity">
    <text evidence="2">Belongs to the GMC oxidoreductase family.</text>
</comment>
<dbReference type="SUPFAM" id="SSF51905">
    <property type="entry name" value="FAD/NAD(P)-binding domain"/>
    <property type="match status" value="1"/>
</dbReference>
<dbReference type="SUPFAM" id="SSF54373">
    <property type="entry name" value="FAD-linked reductases, C-terminal domain"/>
    <property type="match status" value="1"/>
</dbReference>
<dbReference type="Gene3D" id="3.50.50.60">
    <property type="entry name" value="FAD/NAD(P)-binding domain"/>
    <property type="match status" value="1"/>
</dbReference>
<dbReference type="GO" id="GO:0019285">
    <property type="term" value="P:glycine betaine biosynthetic process from choline"/>
    <property type="evidence" value="ECO:0007669"/>
    <property type="project" value="TreeGrafter"/>
</dbReference>
<evidence type="ECO:0000256" key="2">
    <source>
        <dbReference type="ARBA" id="ARBA00010790"/>
    </source>
</evidence>
<dbReference type="Gene3D" id="3.30.560.10">
    <property type="entry name" value="Glucose Oxidase, domain 3"/>
    <property type="match status" value="1"/>
</dbReference>
<dbReference type="InterPro" id="IPR007867">
    <property type="entry name" value="GMC_OxRtase_C"/>
</dbReference>
<evidence type="ECO:0000256" key="1">
    <source>
        <dbReference type="ARBA" id="ARBA00001974"/>
    </source>
</evidence>
<dbReference type="Pfam" id="PF00732">
    <property type="entry name" value="GMC_oxred_N"/>
    <property type="match status" value="1"/>
</dbReference>